<accession>A0A6V7XQ27</accession>
<sequence>MNNDKNAILDKYKIPFKNKFYVLKLKSESLDDDLLKQNYDELSECVLFIITLIGYNKSYLTLIDEKQIYFKKFPDKGEG</sequence>
<evidence type="ECO:0000313" key="2">
    <source>
        <dbReference type="Proteomes" id="UP000580250"/>
    </source>
</evidence>
<dbReference type="AlphaFoldDB" id="A0A6V7XQ27"/>
<name>A0A6V7XQ27_MELEN</name>
<protein>
    <submittedName>
        <fullName evidence="1">Uncharacterized protein</fullName>
    </submittedName>
</protein>
<evidence type="ECO:0000313" key="1">
    <source>
        <dbReference type="EMBL" id="CAD2200967.1"/>
    </source>
</evidence>
<proteinExistence type="predicted"/>
<reference evidence="1 2" key="1">
    <citation type="submission" date="2020-08" db="EMBL/GenBank/DDBJ databases">
        <authorList>
            <person name="Koutsovoulos G."/>
            <person name="Danchin GJ E."/>
        </authorList>
    </citation>
    <scope>NUCLEOTIDE SEQUENCE [LARGE SCALE GENOMIC DNA]</scope>
</reference>
<organism evidence="1 2">
    <name type="scientific">Meloidogyne enterolobii</name>
    <name type="common">Root-knot nematode worm</name>
    <name type="synonym">Meloidogyne mayaguensis</name>
    <dbReference type="NCBI Taxonomy" id="390850"/>
    <lineage>
        <taxon>Eukaryota</taxon>
        <taxon>Metazoa</taxon>
        <taxon>Ecdysozoa</taxon>
        <taxon>Nematoda</taxon>
        <taxon>Chromadorea</taxon>
        <taxon>Rhabditida</taxon>
        <taxon>Tylenchina</taxon>
        <taxon>Tylenchomorpha</taxon>
        <taxon>Tylenchoidea</taxon>
        <taxon>Meloidogynidae</taxon>
        <taxon>Meloidogyninae</taxon>
        <taxon>Meloidogyne</taxon>
    </lineage>
</organism>
<dbReference type="EMBL" id="CAJEWN010001930">
    <property type="protein sequence ID" value="CAD2200967.1"/>
    <property type="molecule type" value="Genomic_DNA"/>
</dbReference>
<comment type="caution">
    <text evidence="1">The sequence shown here is derived from an EMBL/GenBank/DDBJ whole genome shotgun (WGS) entry which is preliminary data.</text>
</comment>
<dbReference type="Proteomes" id="UP000580250">
    <property type="component" value="Unassembled WGS sequence"/>
</dbReference>
<gene>
    <name evidence="1" type="ORF">MENT_LOCUS54477</name>
</gene>